<dbReference type="Proteomes" id="UP000784128">
    <property type="component" value="Unassembled WGS sequence"/>
</dbReference>
<protein>
    <submittedName>
        <fullName evidence="3">Glycoside hydrolase family 15 protein</fullName>
    </submittedName>
</protein>
<dbReference type="InterPro" id="IPR008928">
    <property type="entry name" value="6-hairpin_glycosidase_sf"/>
</dbReference>
<feature type="domain" description="GH15-like" evidence="1">
    <location>
        <begin position="236"/>
        <end position="598"/>
    </location>
</feature>
<keyword evidence="4" id="KW-1185">Reference proteome</keyword>
<dbReference type="InterPro" id="IPR011613">
    <property type="entry name" value="GH15-like"/>
</dbReference>
<keyword evidence="3" id="KW-0378">Hydrolase</keyword>
<dbReference type="Gene3D" id="1.50.10.10">
    <property type="match status" value="1"/>
</dbReference>
<dbReference type="RefSeq" id="WP_214297270.1">
    <property type="nucleotide sequence ID" value="NZ_JAHDYS010000005.1"/>
</dbReference>
<dbReference type="InterPro" id="IPR045582">
    <property type="entry name" value="Trehalase-like_N"/>
</dbReference>
<dbReference type="Pfam" id="PF19291">
    <property type="entry name" value="TREH_N"/>
    <property type="match status" value="1"/>
</dbReference>
<evidence type="ECO:0000259" key="2">
    <source>
        <dbReference type="Pfam" id="PF19291"/>
    </source>
</evidence>
<gene>
    <name evidence="3" type="ORF">KJB30_06865</name>
</gene>
<feature type="domain" description="Trehalase-like N-terminal" evidence="2">
    <location>
        <begin position="13"/>
        <end position="139"/>
    </location>
</feature>
<accession>A0ABS5U757</accession>
<comment type="caution">
    <text evidence="3">The sequence shown here is derived from an EMBL/GenBank/DDBJ whole genome shotgun (WGS) entry which is preliminary data.</text>
</comment>
<evidence type="ECO:0000259" key="1">
    <source>
        <dbReference type="Pfam" id="PF00723"/>
    </source>
</evidence>
<dbReference type="PANTHER" id="PTHR31616">
    <property type="entry name" value="TREHALASE"/>
    <property type="match status" value="1"/>
</dbReference>
<sequence length="619" mass="69762">MKPMQSLHTYPAISDYGFIADCHSAALVSREGSIDWCCMPRIDSSSCFGRLLDWESGGFCKIAPAVEFETSRCYLQDTLVLETQFHTGTGDLRLIDLFSMCKEGRHKPHQQLLRIIEGIQGEVALDVHIVPRFEYGAVRPWIRKYLSNSFIALAGCDGLLISGDILLHQPDRHCLMATVTIKAGERRRLSLLYRLSQPLDDGWVVPPDIDELDQRLEETLTLWRTWAAKGKSADPRNELINRSALVLKGLSNAATGAIAAAATTSLPEAIGGIRNWDYRFSWVRDSVFTVHSLAAVGYPMEADGFRRFIERSAAGSADELQIMFGVGGERRLEEYEVQGADGYCGSRPVRIGNAAFRQLQLDIYGELLDLAWRWHQGGQSPDDDYWAFLKDLVNEVGRNWRRKDQGIWEMRGRARHFVFSKVMCWSAVDKGIALAEELGRKAPLECWYGLRNEIRNEVENLGYDKKRGIFVQYYGAKRLDAALLRMPMTGFIAFDDPRMVRTVDAISQELGKDGLVLRYASGTDGFKEPEGAFLACSFWLAECLSRQGRREEAHEVFEKAMATGNDLGLFSEQFDTCSRKMLGNFPQGLTHLSFISAAMALDKVSRQSGKNTWKEIQKN</sequence>
<dbReference type="PANTHER" id="PTHR31616:SF10">
    <property type="entry name" value="TREHALASE"/>
    <property type="match status" value="1"/>
</dbReference>
<dbReference type="GO" id="GO:0016787">
    <property type="term" value="F:hydrolase activity"/>
    <property type="evidence" value="ECO:0007669"/>
    <property type="project" value="UniProtKB-KW"/>
</dbReference>
<organism evidence="3 4">
    <name type="scientific">Pelotalea chapellei</name>
    <dbReference type="NCBI Taxonomy" id="44671"/>
    <lineage>
        <taxon>Bacteria</taxon>
        <taxon>Pseudomonadati</taxon>
        <taxon>Thermodesulfobacteriota</taxon>
        <taxon>Desulfuromonadia</taxon>
        <taxon>Geobacterales</taxon>
        <taxon>Geobacteraceae</taxon>
        <taxon>Pelotalea</taxon>
    </lineage>
</organism>
<reference evidence="3 4" key="1">
    <citation type="submission" date="2021-05" db="EMBL/GenBank/DDBJ databases">
        <title>The draft genome of Geobacter chapellei DSM 13688.</title>
        <authorList>
            <person name="Xu Z."/>
            <person name="Masuda Y."/>
            <person name="Itoh H."/>
            <person name="Senoo K."/>
        </authorList>
    </citation>
    <scope>NUCLEOTIDE SEQUENCE [LARGE SCALE GENOMIC DNA]</scope>
    <source>
        <strain evidence="3 4">DSM 13688</strain>
    </source>
</reference>
<evidence type="ECO:0000313" key="4">
    <source>
        <dbReference type="Proteomes" id="UP000784128"/>
    </source>
</evidence>
<dbReference type="Pfam" id="PF00723">
    <property type="entry name" value="Glyco_hydro_15"/>
    <property type="match status" value="1"/>
</dbReference>
<dbReference type="SUPFAM" id="SSF48208">
    <property type="entry name" value="Six-hairpin glycosidases"/>
    <property type="match status" value="1"/>
</dbReference>
<dbReference type="InterPro" id="IPR012341">
    <property type="entry name" value="6hp_glycosidase-like_sf"/>
</dbReference>
<dbReference type="EMBL" id="JAHDYS010000005">
    <property type="protein sequence ID" value="MBT1071496.1"/>
    <property type="molecule type" value="Genomic_DNA"/>
</dbReference>
<proteinExistence type="predicted"/>
<evidence type="ECO:0000313" key="3">
    <source>
        <dbReference type="EMBL" id="MBT1071496.1"/>
    </source>
</evidence>
<name>A0ABS5U757_9BACT</name>